<accession>X0VNC4</accession>
<name>X0VNC4_9ZZZZ</name>
<evidence type="ECO:0000256" key="1">
    <source>
        <dbReference type="SAM" id="Phobius"/>
    </source>
</evidence>
<keyword evidence="1" id="KW-1133">Transmembrane helix</keyword>
<dbReference type="AlphaFoldDB" id="X0VNC4"/>
<feature type="transmembrane region" description="Helical" evidence="1">
    <location>
        <begin position="106"/>
        <end position="130"/>
    </location>
</feature>
<comment type="caution">
    <text evidence="2">The sequence shown here is derived from an EMBL/GenBank/DDBJ whole genome shotgun (WGS) entry which is preliminary data.</text>
</comment>
<dbReference type="PANTHER" id="PTHR42241">
    <property type="entry name" value="HYPOTHETICAL MEMBRANE PROTEIN, CONSERVED, DUF998 FAMILY"/>
    <property type="match status" value="1"/>
</dbReference>
<keyword evidence="1" id="KW-0472">Membrane</keyword>
<dbReference type="InterPro" id="IPR009339">
    <property type="entry name" value="DUF998"/>
</dbReference>
<dbReference type="PANTHER" id="PTHR42241:SF2">
    <property type="entry name" value="HYPOTHETICAL MEMBRANE PROTEIN, CONSERVED, DUF998 FAMILY"/>
    <property type="match status" value="1"/>
</dbReference>
<evidence type="ECO:0000313" key="2">
    <source>
        <dbReference type="EMBL" id="GAG12657.1"/>
    </source>
</evidence>
<feature type="transmembrane region" description="Helical" evidence="1">
    <location>
        <begin position="82"/>
        <end position="100"/>
    </location>
</feature>
<evidence type="ECO:0008006" key="3">
    <source>
        <dbReference type="Google" id="ProtNLM"/>
    </source>
</evidence>
<sequence length="196" mass="20752">MVRRITGVCGITFQLVGITVLLVAAISNSPWFSWTENYISVLGVEGSAKTLFNGGLILAGIFSLIFAIGLGWCLLSGRLGQLAMVSLILGSIAVFDMGVFPRTFDFMHGAATTAFFVFITLALLLIGVVAITASQMAWGLLSITAGVLVAVPQLVLGPLSGGAIVQLFSYLPWSLWMIAFGVMLLLSPISLEHGKQ</sequence>
<reference evidence="2" key="1">
    <citation type="journal article" date="2014" name="Front. Microbiol.">
        <title>High frequency of phylogenetically diverse reductive dehalogenase-homologous genes in deep subseafloor sedimentary metagenomes.</title>
        <authorList>
            <person name="Kawai M."/>
            <person name="Futagami T."/>
            <person name="Toyoda A."/>
            <person name="Takaki Y."/>
            <person name="Nishi S."/>
            <person name="Hori S."/>
            <person name="Arai W."/>
            <person name="Tsubouchi T."/>
            <person name="Morono Y."/>
            <person name="Uchiyama I."/>
            <person name="Ito T."/>
            <person name="Fujiyama A."/>
            <person name="Inagaki F."/>
            <person name="Takami H."/>
        </authorList>
    </citation>
    <scope>NUCLEOTIDE SEQUENCE</scope>
    <source>
        <strain evidence="2">Expedition CK06-06</strain>
    </source>
</reference>
<feature type="transmembrane region" description="Helical" evidence="1">
    <location>
        <begin position="51"/>
        <end position="75"/>
    </location>
</feature>
<feature type="transmembrane region" description="Helical" evidence="1">
    <location>
        <begin position="137"/>
        <end position="155"/>
    </location>
</feature>
<proteinExistence type="predicted"/>
<feature type="transmembrane region" description="Helical" evidence="1">
    <location>
        <begin position="7"/>
        <end position="31"/>
    </location>
</feature>
<gene>
    <name evidence="2" type="ORF">S01H1_35608</name>
</gene>
<protein>
    <recommendedName>
        <fullName evidence="3">DUF998 domain-containing protein</fullName>
    </recommendedName>
</protein>
<dbReference type="EMBL" id="BARS01022254">
    <property type="protein sequence ID" value="GAG12657.1"/>
    <property type="molecule type" value="Genomic_DNA"/>
</dbReference>
<feature type="transmembrane region" description="Helical" evidence="1">
    <location>
        <begin position="167"/>
        <end position="186"/>
    </location>
</feature>
<keyword evidence="1" id="KW-0812">Transmembrane</keyword>
<dbReference type="Pfam" id="PF06197">
    <property type="entry name" value="DUF998"/>
    <property type="match status" value="1"/>
</dbReference>
<organism evidence="2">
    <name type="scientific">marine sediment metagenome</name>
    <dbReference type="NCBI Taxonomy" id="412755"/>
    <lineage>
        <taxon>unclassified sequences</taxon>
        <taxon>metagenomes</taxon>
        <taxon>ecological metagenomes</taxon>
    </lineage>
</organism>